<keyword evidence="9" id="KW-1185">Reference proteome</keyword>
<evidence type="ECO:0000256" key="4">
    <source>
        <dbReference type="ARBA" id="ARBA00023027"/>
    </source>
</evidence>
<dbReference type="Proteomes" id="UP000035680">
    <property type="component" value="Unassembled WGS sequence"/>
</dbReference>
<dbReference type="PROSITE" id="PS51352">
    <property type="entry name" value="THIOREDOXIN_2"/>
    <property type="match status" value="1"/>
</dbReference>
<dbReference type="GO" id="GO:0047134">
    <property type="term" value="F:protein-disulfide reductase [NAD(P)H] activity"/>
    <property type="evidence" value="ECO:0007669"/>
    <property type="project" value="UniProtKB-EC"/>
</dbReference>
<organism evidence="9 10">
    <name type="scientific">Strongyloides venezuelensis</name>
    <name type="common">Threadworm</name>
    <dbReference type="NCBI Taxonomy" id="75913"/>
    <lineage>
        <taxon>Eukaryota</taxon>
        <taxon>Metazoa</taxon>
        <taxon>Ecdysozoa</taxon>
        <taxon>Nematoda</taxon>
        <taxon>Chromadorea</taxon>
        <taxon>Rhabditida</taxon>
        <taxon>Tylenchina</taxon>
        <taxon>Panagrolaimomorpha</taxon>
        <taxon>Strongyloidoidea</taxon>
        <taxon>Strongyloididae</taxon>
        <taxon>Strongyloides</taxon>
    </lineage>
</organism>
<dbReference type="STRING" id="75913.A0A0K0FUW9"/>
<proteinExistence type="inferred from homology"/>
<dbReference type="CDD" id="cd02964">
    <property type="entry name" value="TryX_like_family"/>
    <property type="match status" value="1"/>
</dbReference>
<dbReference type="EC" id="1.8.1.8" evidence="1"/>
<evidence type="ECO:0000313" key="9">
    <source>
        <dbReference type="Proteomes" id="UP000035680"/>
    </source>
</evidence>
<comment type="similarity">
    <text evidence="5">Belongs to the nucleoredoxin family.</text>
</comment>
<evidence type="ECO:0000256" key="1">
    <source>
        <dbReference type="ARBA" id="ARBA00012612"/>
    </source>
</evidence>
<dbReference type="Gene3D" id="3.40.30.10">
    <property type="entry name" value="Glutaredoxin"/>
    <property type="match status" value="1"/>
</dbReference>
<dbReference type="AlphaFoldDB" id="A0A0K0FUW9"/>
<keyword evidence="4" id="KW-0520">NAD</keyword>
<dbReference type="PANTHER" id="PTHR13871:SF96">
    <property type="entry name" value="THIOREDOXIN DOMAIN-CONTAINING PROTEIN"/>
    <property type="match status" value="1"/>
</dbReference>
<dbReference type="InterPro" id="IPR012336">
    <property type="entry name" value="Thioredoxin-like_fold"/>
</dbReference>
<accession>A0A0K0FUW9</accession>
<keyword evidence="2" id="KW-0677">Repeat</keyword>
<evidence type="ECO:0000256" key="2">
    <source>
        <dbReference type="ARBA" id="ARBA00022737"/>
    </source>
</evidence>
<reference evidence="10" key="2">
    <citation type="submission" date="2015-08" db="UniProtKB">
        <authorList>
            <consortium name="WormBaseParasite"/>
        </authorList>
    </citation>
    <scope>IDENTIFICATION</scope>
</reference>
<protein>
    <recommendedName>
        <fullName evidence="1">protein-disulfide reductase</fullName>
        <ecNumber evidence="1">1.8.1.8</ecNumber>
    </recommendedName>
</protein>
<keyword evidence="3" id="KW-0560">Oxidoreductase</keyword>
<dbReference type="InterPro" id="IPR036249">
    <property type="entry name" value="Thioredoxin-like_sf"/>
</dbReference>
<feature type="domain" description="Thioredoxin" evidence="8">
    <location>
        <begin position="1"/>
        <end position="137"/>
    </location>
</feature>
<sequence>MNVKKLLTEVDLYRGEENEGKGTDLLKGKVVGIYFSAGWCGPCRQFTPKLKRFYEKVKQEGKNFEVIFISVDKEKDDALEYYEEKMGKWLMMDYNLEDTQALKEVCGVQTIPAFKIVKSDGTIAVDDARNLVVQEGADDPLALFARWEQFAF</sequence>
<dbReference type="PANTHER" id="PTHR13871">
    <property type="entry name" value="THIOREDOXIN"/>
    <property type="match status" value="1"/>
</dbReference>
<name>A0A0K0FUW9_STRVS</name>
<reference evidence="9" key="1">
    <citation type="submission" date="2014-07" db="EMBL/GenBank/DDBJ databases">
        <authorList>
            <person name="Martin A.A"/>
            <person name="De Silva N."/>
        </authorList>
    </citation>
    <scope>NUCLEOTIDE SEQUENCE</scope>
</reference>
<dbReference type="InterPro" id="IPR013766">
    <property type="entry name" value="Thioredoxin_domain"/>
</dbReference>
<comment type="catalytic activity">
    <reaction evidence="7">
        <text>[protein]-dithiol + NADP(+) = [protein]-disulfide + NADPH + H(+)</text>
        <dbReference type="Rhea" id="RHEA:18753"/>
        <dbReference type="Rhea" id="RHEA-COMP:10593"/>
        <dbReference type="Rhea" id="RHEA-COMP:10594"/>
        <dbReference type="ChEBI" id="CHEBI:15378"/>
        <dbReference type="ChEBI" id="CHEBI:29950"/>
        <dbReference type="ChEBI" id="CHEBI:50058"/>
        <dbReference type="ChEBI" id="CHEBI:57783"/>
        <dbReference type="ChEBI" id="CHEBI:58349"/>
        <dbReference type="EC" id="1.8.1.8"/>
    </reaction>
</comment>
<evidence type="ECO:0000313" key="10">
    <source>
        <dbReference type="WBParaSite" id="SVE_1613300.1"/>
    </source>
</evidence>
<comment type="catalytic activity">
    <reaction evidence="6">
        <text>[protein]-dithiol + NAD(+) = [protein]-disulfide + NADH + H(+)</text>
        <dbReference type="Rhea" id="RHEA:18749"/>
        <dbReference type="Rhea" id="RHEA-COMP:10593"/>
        <dbReference type="Rhea" id="RHEA-COMP:10594"/>
        <dbReference type="ChEBI" id="CHEBI:15378"/>
        <dbReference type="ChEBI" id="CHEBI:29950"/>
        <dbReference type="ChEBI" id="CHEBI:50058"/>
        <dbReference type="ChEBI" id="CHEBI:57540"/>
        <dbReference type="ChEBI" id="CHEBI:57945"/>
        <dbReference type="EC" id="1.8.1.8"/>
    </reaction>
</comment>
<evidence type="ECO:0000256" key="3">
    <source>
        <dbReference type="ARBA" id="ARBA00023002"/>
    </source>
</evidence>
<dbReference type="WBParaSite" id="SVE_1613300.1">
    <property type="protein sequence ID" value="SVE_1613300.1"/>
    <property type="gene ID" value="SVE_1613300"/>
</dbReference>
<dbReference type="Pfam" id="PF13905">
    <property type="entry name" value="Thioredoxin_8"/>
    <property type="match status" value="1"/>
</dbReference>
<dbReference type="InterPro" id="IPR052259">
    <property type="entry name" value="Nucleoredoxin-like"/>
</dbReference>
<evidence type="ECO:0000256" key="6">
    <source>
        <dbReference type="ARBA" id="ARBA00047388"/>
    </source>
</evidence>
<evidence type="ECO:0000259" key="8">
    <source>
        <dbReference type="PROSITE" id="PS51352"/>
    </source>
</evidence>
<evidence type="ECO:0000256" key="5">
    <source>
        <dbReference type="ARBA" id="ARBA00025782"/>
    </source>
</evidence>
<dbReference type="SUPFAM" id="SSF52833">
    <property type="entry name" value="Thioredoxin-like"/>
    <property type="match status" value="1"/>
</dbReference>
<evidence type="ECO:0000256" key="7">
    <source>
        <dbReference type="ARBA" id="ARBA00047804"/>
    </source>
</evidence>